<evidence type="ECO:0000313" key="3">
    <source>
        <dbReference type="EMBL" id="GAF82409.1"/>
    </source>
</evidence>
<keyword evidence="2" id="KW-1133">Transmembrane helix</keyword>
<evidence type="ECO:0008006" key="4">
    <source>
        <dbReference type="Google" id="ProtNLM"/>
    </source>
</evidence>
<dbReference type="AlphaFoldDB" id="X0SMX6"/>
<proteinExistence type="predicted"/>
<evidence type="ECO:0000256" key="1">
    <source>
        <dbReference type="SAM" id="Coils"/>
    </source>
</evidence>
<feature type="transmembrane region" description="Helical" evidence="2">
    <location>
        <begin position="73"/>
        <end position="93"/>
    </location>
</feature>
<feature type="coiled-coil region" evidence="1">
    <location>
        <begin position="143"/>
        <end position="202"/>
    </location>
</feature>
<protein>
    <recommendedName>
        <fullName evidence="4">RND efflux pump membrane fusion protein barrel-sandwich domain-containing protein</fullName>
    </recommendedName>
</protein>
<accession>X0SMX6</accession>
<comment type="caution">
    <text evidence="3">The sequence shown here is derived from an EMBL/GenBank/DDBJ whole genome shotgun (WGS) entry which is preliminary data.</text>
</comment>
<organism evidence="3">
    <name type="scientific">marine sediment metagenome</name>
    <dbReference type="NCBI Taxonomy" id="412755"/>
    <lineage>
        <taxon>unclassified sequences</taxon>
        <taxon>metagenomes</taxon>
        <taxon>ecological metagenomes</taxon>
    </lineage>
</organism>
<reference evidence="3" key="1">
    <citation type="journal article" date="2014" name="Front. Microbiol.">
        <title>High frequency of phylogenetically diverse reductive dehalogenase-homologous genes in deep subseafloor sedimentary metagenomes.</title>
        <authorList>
            <person name="Kawai M."/>
            <person name="Futagami T."/>
            <person name="Toyoda A."/>
            <person name="Takaki Y."/>
            <person name="Nishi S."/>
            <person name="Hori S."/>
            <person name="Arai W."/>
            <person name="Tsubouchi T."/>
            <person name="Morono Y."/>
            <person name="Uchiyama I."/>
            <person name="Ito T."/>
            <person name="Fujiyama A."/>
            <person name="Inagaki F."/>
            <person name="Takami H."/>
        </authorList>
    </citation>
    <scope>NUCLEOTIDE SEQUENCE</scope>
    <source>
        <strain evidence="3">Expedition CK06-06</strain>
    </source>
</reference>
<keyword evidence="2" id="KW-0472">Membrane</keyword>
<feature type="transmembrane region" description="Helical" evidence="2">
    <location>
        <begin position="6"/>
        <end position="28"/>
    </location>
</feature>
<evidence type="ECO:0000256" key="2">
    <source>
        <dbReference type="SAM" id="Phobius"/>
    </source>
</evidence>
<feature type="non-terminal residue" evidence="3">
    <location>
        <position position="1"/>
    </location>
</feature>
<feature type="transmembrane region" description="Helical" evidence="2">
    <location>
        <begin position="35"/>
        <end position="53"/>
    </location>
</feature>
<keyword evidence="2" id="KW-0812">Transmembrane</keyword>
<dbReference type="EMBL" id="BARS01004709">
    <property type="protein sequence ID" value="GAF82409.1"/>
    <property type="molecule type" value="Genomic_DNA"/>
</dbReference>
<sequence length="440" mass="49834">ERAWFVFYGIASVAFRIFICIRILLFLNDRLPEELFILVPLFAFSAIIAWVFVPVGKFLQFLATGAELTRQRARAVGLTFGAFCLIAVCIGLIRVPDYWRVEGVVEPVRLAIVHAESDGFVVDFLPSESKVSSGGPPLIRAVNPELEAEKKRAVAERSSLEVQRRIAEIQEIAAAQILDEQLQALDEKIARLEFELASLNLDPPLSGTWVAPDIEHFKGIYLSRGQSIGFVANLNDVIIRAIAGQNVPAMLVKQSLFSVELEFESDLGNRIISEELRQEFEENQISLSEHVTVSVERQGSAWVITDNWNEYFVRKEEGRLNIHIEQKQALKHVEIRVKGRPELMLTGEIEKLSRTGEELLPSQALGYAAGGSMPTLPQDPKGTKAAEMFFEIHIRPNADSSIRLLTGQRVIARIRMRRDKPLIKQWWRSARQLFQRRFHI</sequence>
<keyword evidence="1" id="KW-0175">Coiled coil</keyword>
<name>X0SMX6_9ZZZZ</name>
<gene>
    <name evidence="3" type="ORF">S01H1_09219</name>
</gene>